<name>A0A1J5QFK4_9ZZZZ</name>
<gene>
    <name evidence="2" type="ORF">GALL_358970</name>
</gene>
<accession>A0A1J5QFK4</accession>
<dbReference type="GO" id="GO:0003824">
    <property type="term" value="F:catalytic activity"/>
    <property type="evidence" value="ECO:0007669"/>
    <property type="project" value="InterPro"/>
</dbReference>
<dbReference type="InterPro" id="IPR051916">
    <property type="entry name" value="GPI-anchor_lipid_remodeler"/>
</dbReference>
<sequence>MQQAASPAPGRLRVASYNIHKGVVGLGPAKRLSIHGLQEGLRHLQADLIFLQEVQFTHRHHARRFAHWPELPQHELLGQALGLHTAYHTNATTRHGEHGNALLSRFPILSVAHHDVSDHRFEQRGLLHVRLALHPPVESAAQVPVLHCVVVHFGLFGAGRKRQIARLVHYIASHIPTQDPIIVAGDFNDWRGQLGAELAAVHVVDVSARSASRPDVQLPRWYQRVRTYPARLPLMPLDRIYARGFSARQLELGWGAGWARLSDHAPLLVELDPAEGVPAGSTAAAGASIPAYK</sequence>
<dbReference type="Pfam" id="PF03372">
    <property type="entry name" value="Exo_endo_phos"/>
    <property type="match status" value="1"/>
</dbReference>
<evidence type="ECO:0000259" key="1">
    <source>
        <dbReference type="Pfam" id="PF03372"/>
    </source>
</evidence>
<dbReference type="InterPro" id="IPR036691">
    <property type="entry name" value="Endo/exonu/phosph_ase_sf"/>
</dbReference>
<dbReference type="SUPFAM" id="SSF56219">
    <property type="entry name" value="DNase I-like"/>
    <property type="match status" value="1"/>
</dbReference>
<organism evidence="2">
    <name type="scientific">mine drainage metagenome</name>
    <dbReference type="NCBI Taxonomy" id="410659"/>
    <lineage>
        <taxon>unclassified sequences</taxon>
        <taxon>metagenomes</taxon>
        <taxon>ecological metagenomes</taxon>
    </lineage>
</organism>
<comment type="caution">
    <text evidence="2">The sequence shown here is derived from an EMBL/GenBank/DDBJ whole genome shotgun (WGS) entry which is preliminary data.</text>
</comment>
<dbReference type="InterPro" id="IPR005135">
    <property type="entry name" value="Endo/exonuclease/phosphatase"/>
</dbReference>
<dbReference type="GO" id="GO:0005783">
    <property type="term" value="C:endoplasmic reticulum"/>
    <property type="evidence" value="ECO:0007669"/>
    <property type="project" value="TreeGrafter"/>
</dbReference>
<dbReference type="AlphaFoldDB" id="A0A1J5QFK4"/>
<dbReference type="PANTHER" id="PTHR14859">
    <property type="entry name" value="CALCOFLUOR WHITE HYPERSENSITIVE PROTEIN PRECURSOR"/>
    <property type="match status" value="1"/>
</dbReference>
<evidence type="ECO:0000313" key="2">
    <source>
        <dbReference type="EMBL" id="OIQ82313.1"/>
    </source>
</evidence>
<reference evidence="2" key="1">
    <citation type="submission" date="2016-10" db="EMBL/GenBank/DDBJ databases">
        <title>Sequence of Gallionella enrichment culture.</title>
        <authorList>
            <person name="Poehlein A."/>
            <person name="Muehling M."/>
            <person name="Daniel R."/>
        </authorList>
    </citation>
    <scope>NUCLEOTIDE SEQUENCE</scope>
</reference>
<dbReference type="Gene3D" id="3.60.10.10">
    <property type="entry name" value="Endonuclease/exonuclease/phosphatase"/>
    <property type="match status" value="1"/>
</dbReference>
<feature type="domain" description="Endonuclease/exonuclease/phosphatase" evidence="1">
    <location>
        <begin position="15"/>
        <end position="264"/>
    </location>
</feature>
<dbReference type="PANTHER" id="PTHR14859:SF1">
    <property type="entry name" value="PGAP2-INTERACTING PROTEIN"/>
    <property type="match status" value="1"/>
</dbReference>
<dbReference type="GO" id="GO:0006506">
    <property type="term" value="P:GPI anchor biosynthetic process"/>
    <property type="evidence" value="ECO:0007669"/>
    <property type="project" value="TreeGrafter"/>
</dbReference>
<protein>
    <recommendedName>
        <fullName evidence="1">Endonuclease/exonuclease/phosphatase domain-containing protein</fullName>
    </recommendedName>
</protein>
<proteinExistence type="predicted"/>
<dbReference type="EMBL" id="MLJW01000818">
    <property type="protein sequence ID" value="OIQ82313.1"/>
    <property type="molecule type" value="Genomic_DNA"/>
</dbReference>
<dbReference type="GO" id="GO:0016020">
    <property type="term" value="C:membrane"/>
    <property type="evidence" value="ECO:0007669"/>
    <property type="project" value="GOC"/>
</dbReference>